<reference evidence="4 5" key="2">
    <citation type="journal article" date="2010" name="J. Bacteriol.">
        <title>Complete genome sequence of the photosynthetic purple nonsulfur bacterium Rhodobacter capsulatus SB 1003.</title>
        <authorList>
            <person name="Strnad H."/>
            <person name="Lapidus A."/>
            <person name="Paces J."/>
            <person name="Ulbrich P."/>
            <person name="Vlcek C."/>
            <person name="Paces V."/>
            <person name="Haselkorn R."/>
        </authorList>
    </citation>
    <scope>NUCLEOTIDE SEQUENCE [LARGE SCALE GENOMIC DNA]</scope>
    <source>
        <strain evidence="5">ATCC BAA-309 / NBRC 16581 / SB1003</strain>
    </source>
</reference>
<feature type="transmembrane region" description="Helical" evidence="1">
    <location>
        <begin position="107"/>
        <end position="131"/>
    </location>
</feature>
<dbReference type="Pfam" id="PF24801">
    <property type="entry name" value="FNIII-A_GpJ"/>
    <property type="match status" value="1"/>
</dbReference>
<proteinExistence type="predicted"/>
<reference key="1">
    <citation type="submission" date="2008-12" db="EMBL/GenBank/DDBJ databases">
        <title>Complete genome sequence of Rhodobacter capsulatus SB1003.</title>
        <authorList>
            <person name="Strnad H."/>
            <person name="Lapidus A."/>
            <person name="Vlcek C."/>
            <person name="Ulbrich P."/>
            <person name="Paces J."/>
            <person name="Maltsev N."/>
            <person name="Kumar V."/>
            <person name="Kogan Y."/>
            <person name="Milgram A."/>
            <person name="Rebrekov D."/>
            <person name="Mazur M."/>
            <person name="Cox R."/>
            <person name="Kyrpides N."/>
            <person name="Kolar M."/>
            <person name="Sachova J."/>
            <person name="Ridl J."/>
            <person name="Ivanova N."/>
            <person name="Kapatral V."/>
            <person name="Los T."/>
            <person name="Lykidis A."/>
            <person name="Mikhailova N."/>
            <person name="Reznik G."/>
            <person name="Vasieva O."/>
            <person name="Fonstein M."/>
            <person name="Paces V."/>
            <person name="Haselkorn R."/>
        </authorList>
    </citation>
    <scope>NUCLEOTIDE SEQUENCE</scope>
    <source>
        <strain>SB1003</strain>
    </source>
</reference>
<feature type="domain" description="Tip attachment protein J" evidence="2">
    <location>
        <begin position="637"/>
        <end position="786"/>
    </location>
</feature>
<evidence type="ECO:0000256" key="1">
    <source>
        <dbReference type="SAM" id="Phobius"/>
    </source>
</evidence>
<keyword evidence="1" id="KW-0812">Transmembrane</keyword>
<dbReference type="Pfam" id="PF13550">
    <property type="entry name" value="Phage-tail_3"/>
    <property type="match status" value="1"/>
</dbReference>
<dbReference type="Proteomes" id="UP000002361">
    <property type="component" value="Chromosome"/>
</dbReference>
<dbReference type="RefSeq" id="WP_013068607.1">
    <property type="nucleotide sequence ID" value="NC_014034.1"/>
</dbReference>
<dbReference type="InterPro" id="IPR055385">
    <property type="entry name" value="GpJ_HDII-ins2"/>
</dbReference>
<organism evidence="4 5">
    <name type="scientific">Rhodobacter capsulatus (strain ATCC BAA-309 / NBRC 16581 / SB1003)</name>
    <dbReference type="NCBI Taxonomy" id="272942"/>
    <lineage>
        <taxon>Bacteria</taxon>
        <taxon>Pseudomonadati</taxon>
        <taxon>Pseudomonadota</taxon>
        <taxon>Alphaproteobacteria</taxon>
        <taxon>Rhodobacterales</taxon>
        <taxon>Rhodobacter group</taxon>
        <taxon>Rhodobacter</taxon>
    </lineage>
</organism>
<keyword evidence="1" id="KW-0472">Membrane</keyword>
<dbReference type="AlphaFoldDB" id="D5APR5"/>
<keyword evidence="5" id="KW-1185">Reference proteome</keyword>
<name>D5APR5_RHOCB</name>
<dbReference type="OrthoDB" id="7349961at2"/>
<dbReference type="EMBL" id="CP001312">
    <property type="protein sequence ID" value="ADE86634.1"/>
    <property type="molecule type" value="Genomic_DNA"/>
</dbReference>
<dbReference type="NCBIfam" id="NF040662">
    <property type="entry name" value="attach_TipJ_rel"/>
    <property type="match status" value="1"/>
</dbReference>
<evidence type="ECO:0000313" key="4">
    <source>
        <dbReference type="EMBL" id="ADE86634.1"/>
    </source>
</evidence>
<dbReference type="InterPro" id="IPR032876">
    <property type="entry name" value="J_dom"/>
</dbReference>
<evidence type="ECO:0000259" key="2">
    <source>
        <dbReference type="Pfam" id="PF13550"/>
    </source>
</evidence>
<gene>
    <name evidence="4" type="ordered locus">RCAP_rcc02907</name>
</gene>
<keyword evidence="1" id="KW-1133">Transmembrane helix</keyword>
<dbReference type="STRING" id="272942.RCAP_rcc02907"/>
<evidence type="ECO:0000259" key="3">
    <source>
        <dbReference type="Pfam" id="PF24801"/>
    </source>
</evidence>
<dbReference type="GeneID" id="31492529"/>
<dbReference type="HOGENOM" id="CLU_008822_0_0_5"/>
<protein>
    <submittedName>
        <fullName evidence="4">Uncharacterized protein</fullName>
    </submittedName>
</protein>
<evidence type="ECO:0000313" key="5">
    <source>
        <dbReference type="Proteomes" id="UP000002361"/>
    </source>
</evidence>
<dbReference type="KEGG" id="rcp:RCAP_rcc02907"/>
<feature type="domain" description="Tip attachment protein J HDII-ins2" evidence="3">
    <location>
        <begin position="424"/>
        <end position="533"/>
    </location>
</feature>
<dbReference type="eggNOG" id="COG4733">
    <property type="taxonomic scope" value="Bacteria"/>
</dbReference>
<accession>D5APR5</accession>
<sequence>MRAVCVIVRNPLDPLRSREVAVLRRRVRIRALAPRDVPVVAILNGRPVLRAEWRRKLAEGDQLVFAVLPAGGGGGSNPLRTLLMIALAAFATPLSGMLFANSTWSVLGLSATQIGAAGILMLGSMAINALFPIPRPSQLPSPSPTYQLDAQGNYARLGAPIPVQYGRLLAYPDLAAQPYTEFAGNEQYLYQLLCLGAGDYDIEEIRIKDTAIDAFAEIETEIIPPGGTVTLFPTAVVMSEEVSGQELAGSRAGTYVRSGTTITVAEAAHGRATGQMVMLMFPYPAPAAGVRAVTPTGPGTITVTAPDGSGSGTVTGSWTDTRGEGDVYRTFSGTWVWSGTTITITGPAAPETSIGHPFLSAGSFVPPIATDVDLTFVSLTGPSEVLQIAAMPDDNSWTVTSSLSIGTSGSVIIRDMLGGAVGFVSAPADTITRHIGVDLVLPYGLFAGASGSLETKSLTVTFEARPIDDQGQPVGEWQVLGTRTITDRTNTPIRRSYRFAVAPGRYAVRAVRDDAKSTSTSDGHVVLWAGLRAYLRQPQNFGPVTLIAVRMRATNNLSMQASRQIAVLATRRLPVWTGTGWTAPVATRSIAWAIADAARNADYGPGMADAEIDLDALLDLDALWEAREDRFDARFDQPGTWWDQIQKIARAGRAACFVQGGVLRTVRDGPASVPTLHFSERNITRGSFAVDYLMPTADTADTILASYFDATSWSEQTVRCRIPGSRAPKAAKVQLFGVTGRDQAVRDGTYLAAANQRRRRIVRFDVELEGRMPMIGELISVQHSMPAWGAQAEALDWDPAARLLTVSEPMTFAPGGTHHLGLRCPDGSLCGPIVVTAGSLPEQIVLAEAPDFEIATGPGMERTKISFGVGTTWAVLAKVADIKAKSLTEYSLQAVVEDPSVHTAEDGTVAPPVVRSQLPSRATRPVVRGLIGRRSTDSLTKAVFAWQPAAGAESYQIEMAEGDDPAADDVTWTRVGDTTSTAYACDILYPNRTMIRVRAIGLTAGPWVTTTLGALIPDFWLADAAPFWLGDATAFWST</sequence>